<dbReference type="AlphaFoldDB" id="A0A655F3P2"/>
<evidence type="ECO:0000313" key="4">
    <source>
        <dbReference type="EMBL" id="COY25127.1"/>
    </source>
</evidence>
<accession>A0A655F3P2</accession>
<evidence type="ECO:0000313" key="6">
    <source>
        <dbReference type="Proteomes" id="UP000039217"/>
    </source>
</evidence>
<dbReference type="EMBL" id="CQQC01002444">
    <property type="protein sequence ID" value="CNW84175.1"/>
    <property type="molecule type" value="Genomic_DNA"/>
</dbReference>
<protein>
    <submittedName>
        <fullName evidence="4">Uncharacterized protein</fullName>
    </submittedName>
</protein>
<sequence length="90" mass="9416">MQPAATTIQTALTGSLRKNATTVQARAPITATATKKILCRSVMGERPRMATGGRSASARTQLACPERSSIRFDGVGAATVTSLNHGCDLR</sequence>
<name>A0A655F3P2_MYCTX</name>
<evidence type="ECO:0000313" key="3">
    <source>
        <dbReference type="EMBL" id="CNW84175.1"/>
    </source>
</evidence>
<evidence type="ECO:0000313" key="8">
    <source>
        <dbReference type="Proteomes" id="UP000050164"/>
    </source>
</evidence>
<dbReference type="EMBL" id="CGCX01000548">
    <property type="protein sequence ID" value="CFR78597.1"/>
    <property type="molecule type" value="Genomic_DNA"/>
</dbReference>
<dbReference type="Proteomes" id="UP000039217">
    <property type="component" value="Unassembled WGS sequence"/>
</dbReference>
<dbReference type="Proteomes" id="UP000039021">
    <property type="component" value="Unassembled WGS sequence"/>
</dbReference>
<reference evidence="5 6" key="1">
    <citation type="submission" date="2015-03" db="EMBL/GenBank/DDBJ databases">
        <authorList>
            <consortium name="Pathogen Informatics"/>
        </authorList>
    </citation>
    <scope>NUCLEOTIDE SEQUENCE [LARGE SCALE GENOMIC DNA]</scope>
    <source>
        <strain evidence="2 8">Bir 185</strain>
        <strain evidence="1 7">C09601061</strain>
        <strain evidence="3 6">D00501624</strain>
        <strain evidence="5">N09902308</strain>
    </source>
</reference>
<organism evidence="4 5">
    <name type="scientific">Mycobacterium tuberculosis</name>
    <dbReference type="NCBI Taxonomy" id="1773"/>
    <lineage>
        <taxon>Bacteria</taxon>
        <taxon>Bacillati</taxon>
        <taxon>Actinomycetota</taxon>
        <taxon>Actinomycetes</taxon>
        <taxon>Mycobacteriales</taxon>
        <taxon>Mycobacteriaceae</taxon>
        <taxon>Mycobacterium</taxon>
        <taxon>Mycobacterium tuberculosis complex</taxon>
    </lineage>
</organism>
<evidence type="ECO:0000313" key="1">
    <source>
        <dbReference type="EMBL" id="CFR78597.1"/>
    </source>
</evidence>
<gene>
    <name evidence="1" type="ORF">ERS007657_01679</name>
    <name evidence="3" type="ORF">ERS007661_04309</name>
    <name evidence="4" type="ORF">ERS007739_02325</name>
    <name evidence="2" type="ORF">ERS027659_04012</name>
</gene>
<dbReference type="Proteomes" id="UP000050164">
    <property type="component" value="Unassembled WGS sequence"/>
</dbReference>
<evidence type="ECO:0000313" key="2">
    <source>
        <dbReference type="EMBL" id="CKT14366.1"/>
    </source>
</evidence>
<reference evidence="4" key="2">
    <citation type="submission" date="2015-03" db="EMBL/GenBank/DDBJ databases">
        <authorList>
            <consortium name="Pathogen Informatics"/>
            <person name="Murphy D."/>
        </authorList>
    </citation>
    <scope>NUCLEOTIDE SEQUENCE</scope>
    <source>
        <strain evidence="4">N09902308</strain>
    </source>
</reference>
<dbReference type="Proteomes" id="UP000046680">
    <property type="component" value="Unassembled WGS sequence"/>
</dbReference>
<dbReference type="EMBL" id="CSBK01001044">
    <property type="protein sequence ID" value="COY25127.1"/>
    <property type="molecule type" value="Genomic_DNA"/>
</dbReference>
<evidence type="ECO:0000313" key="5">
    <source>
        <dbReference type="Proteomes" id="UP000039021"/>
    </source>
</evidence>
<proteinExistence type="predicted"/>
<evidence type="ECO:0000313" key="7">
    <source>
        <dbReference type="Proteomes" id="UP000046680"/>
    </source>
</evidence>
<dbReference type="EMBL" id="CNFT01001309">
    <property type="protein sequence ID" value="CKT14366.1"/>
    <property type="molecule type" value="Genomic_DNA"/>
</dbReference>